<dbReference type="InterPro" id="IPR022770">
    <property type="entry name" value="IucA/IucC-like_C"/>
</dbReference>
<organism evidence="2 3">
    <name type="scientific">Fictibacillus macauensis ZFHKF-1</name>
    <dbReference type="NCBI Taxonomy" id="1196324"/>
    <lineage>
        <taxon>Bacteria</taxon>
        <taxon>Bacillati</taxon>
        <taxon>Bacillota</taxon>
        <taxon>Bacilli</taxon>
        <taxon>Bacillales</taxon>
        <taxon>Fictibacillaceae</taxon>
        <taxon>Fictibacillus</taxon>
    </lineage>
</organism>
<dbReference type="Proteomes" id="UP000004080">
    <property type="component" value="Unassembled WGS sequence"/>
</dbReference>
<reference evidence="2 3" key="1">
    <citation type="journal article" date="2012" name="J. Bacteriol.">
        <title>Genome of Bacillus macauensis ZFHKF-1, a Long-Chain-Forming Bacterium.</title>
        <authorList>
            <person name="Cai L."/>
            <person name="Zhang T."/>
        </authorList>
    </citation>
    <scope>NUCLEOTIDE SEQUENCE [LARGE SCALE GENOMIC DNA]</scope>
    <source>
        <strain evidence="2 3">ZFHKF-1</strain>
    </source>
</reference>
<dbReference type="PATRIC" id="fig|1196324.3.peg.1020"/>
<comment type="caution">
    <text evidence="2">The sequence shown here is derived from an EMBL/GenBank/DDBJ whole genome shotgun (WGS) entry which is preliminary data.</text>
</comment>
<dbReference type="eggNOG" id="COG4114">
    <property type="taxonomic scope" value="Bacteria"/>
</dbReference>
<sequence>MLNSLNWSSSEQAYFEKTCHFQFQFSKEHVAMEASSLFEDKKLEAFLTTIGPKIGSENKRVIASLFFKRYAFCCLTSSLYAMTFLNKQFDMRVQNVMLIDEGEHQSWLPSFSLKNLEGLSMVGDRRKWRESALTTLFSENITPTLQQLASVTKASKAMLWENAFIYIVWLYQTWLHEDHSPELKATIAEDYAYIVKEAQGTLFNTSKNPFSSFIDACEKNHFTKRTTCCLYNQTEAGTCCKTCPNSSF</sequence>
<name>I8UHB3_9BACL</name>
<keyword evidence="3" id="KW-1185">Reference proteome</keyword>
<dbReference type="EMBL" id="AKKV01000021">
    <property type="protein sequence ID" value="EIT86300.1"/>
    <property type="molecule type" value="Genomic_DNA"/>
</dbReference>
<accession>I8UHB3</accession>
<proteinExistence type="predicted"/>
<feature type="domain" description="Aerobactin siderophore biosynthesis IucA/IucC-like C-terminal" evidence="1">
    <location>
        <begin position="64"/>
        <end position="185"/>
    </location>
</feature>
<evidence type="ECO:0000259" key="1">
    <source>
        <dbReference type="Pfam" id="PF06276"/>
    </source>
</evidence>
<protein>
    <recommendedName>
        <fullName evidence="1">Aerobactin siderophore biosynthesis IucA/IucC-like C-terminal domain-containing protein</fullName>
    </recommendedName>
</protein>
<dbReference type="GO" id="GO:0003824">
    <property type="term" value="F:catalytic activity"/>
    <property type="evidence" value="ECO:0007669"/>
    <property type="project" value="UniProtKB-ARBA"/>
</dbReference>
<gene>
    <name evidence="2" type="ORF">A374_05031</name>
</gene>
<dbReference type="RefSeq" id="WP_007201105.1">
    <property type="nucleotide sequence ID" value="NZ_AKKV01000021.1"/>
</dbReference>
<dbReference type="OrthoDB" id="5870636at2"/>
<evidence type="ECO:0000313" key="2">
    <source>
        <dbReference type="EMBL" id="EIT86300.1"/>
    </source>
</evidence>
<evidence type="ECO:0000313" key="3">
    <source>
        <dbReference type="Proteomes" id="UP000004080"/>
    </source>
</evidence>
<dbReference type="STRING" id="1196324.A374_05031"/>
<dbReference type="AlphaFoldDB" id="I8UHB3"/>
<dbReference type="Pfam" id="PF06276">
    <property type="entry name" value="FhuF"/>
    <property type="match status" value="1"/>
</dbReference>